<evidence type="ECO:0000259" key="11">
    <source>
        <dbReference type="PROSITE" id="PS50975"/>
    </source>
</evidence>
<dbReference type="EMBL" id="SHBF01000016">
    <property type="protein sequence ID" value="RZO27500.1"/>
    <property type="molecule type" value="Genomic_DNA"/>
</dbReference>
<dbReference type="Proteomes" id="UP000318710">
    <property type="component" value="Unassembled WGS sequence"/>
</dbReference>
<feature type="domain" description="ATP-grasp" evidence="11">
    <location>
        <begin position="124"/>
        <end position="307"/>
    </location>
</feature>
<keyword evidence="3 10" id="KW-0436">Ligase</keyword>
<reference evidence="12 13" key="1">
    <citation type="submission" date="2019-02" db="EMBL/GenBank/DDBJ databases">
        <title>Prokaryotic population dynamics and viral predation in marine succession experiment using metagenomics: the confinement effect.</title>
        <authorList>
            <person name="Haro-Moreno J.M."/>
            <person name="Rodriguez-Valera F."/>
            <person name="Lopez-Perez M."/>
        </authorList>
    </citation>
    <scope>NUCLEOTIDE SEQUENCE [LARGE SCALE GENOMIC DNA]</scope>
    <source>
        <strain evidence="12">MED-G160</strain>
    </source>
</reference>
<dbReference type="GO" id="GO:0004363">
    <property type="term" value="F:glutathione synthase activity"/>
    <property type="evidence" value="ECO:0007669"/>
    <property type="project" value="UniProtKB-UniRule"/>
</dbReference>
<comment type="caution">
    <text evidence="12">The sequence shown here is derived from an EMBL/GenBank/DDBJ whole genome shotgun (WGS) entry which is preliminary data.</text>
</comment>
<sequence>MTEKALFITDTFENLNFKKDTSILMIEEALKKEINVFQCEINDLFVDNNDVLVNCREINSLSEDIDTEVTKIDIDLKDFKYCFMRKDPPVDEDYNNALHLLDLAKHNGAVIHNNPCALKKFNEKVFATHFPEFIPKTLISSSINKISAFFDSHKKIIIKPLDGMGGTSIYKVDDLNEDNLKIIRTMTNSEKTQIICQSFIEDVYEGDFRILIINGKPFPKTLARIPKDGDFKGNLAAGGKGVAKDITENQKKIAEAIAPILVKNQISFAGIDIVGKYLTEINITSPTCAREILDQTQMNPIEEYFKGL</sequence>
<evidence type="ECO:0000313" key="13">
    <source>
        <dbReference type="Proteomes" id="UP000318710"/>
    </source>
</evidence>
<dbReference type="Gene3D" id="3.30.470.20">
    <property type="entry name" value="ATP-grasp fold, B domain"/>
    <property type="match status" value="1"/>
</dbReference>
<protein>
    <recommendedName>
        <fullName evidence="10">Glutathione synthetase</fullName>
        <ecNumber evidence="10">6.3.2.3</ecNumber>
    </recommendedName>
    <alternativeName>
        <fullName evidence="10">GSH synthetase</fullName>
        <shortName evidence="10">GSH-S</shortName>
        <shortName evidence="10">GSHase</shortName>
    </alternativeName>
    <alternativeName>
        <fullName evidence="10">Glutathione synthase</fullName>
    </alternativeName>
</protein>
<dbReference type="NCBIfam" id="TIGR01380">
    <property type="entry name" value="glut_syn"/>
    <property type="match status" value="1"/>
</dbReference>
<dbReference type="HAMAP" id="MF_00162">
    <property type="entry name" value="GSH_S"/>
    <property type="match status" value="1"/>
</dbReference>
<dbReference type="InterPro" id="IPR006284">
    <property type="entry name" value="Glut_synth_pro"/>
</dbReference>
<gene>
    <name evidence="10" type="primary">gshB</name>
    <name evidence="12" type="ORF">EVA93_03200</name>
</gene>
<dbReference type="Gene3D" id="3.40.50.20">
    <property type="match status" value="1"/>
</dbReference>
<keyword evidence="9" id="KW-0464">Manganese</keyword>
<name>A0A520N202_9GAMM</name>
<proteinExistence type="inferred from homology"/>
<dbReference type="EC" id="6.3.2.3" evidence="10"/>
<dbReference type="InterPro" id="IPR004215">
    <property type="entry name" value="GSHS_N"/>
</dbReference>
<dbReference type="InterPro" id="IPR016185">
    <property type="entry name" value="PreATP-grasp_dom_sf"/>
</dbReference>
<dbReference type="Pfam" id="PF02951">
    <property type="entry name" value="GSH-S_N"/>
    <property type="match status" value="1"/>
</dbReference>
<organism evidence="12 13">
    <name type="scientific">SAR86 cluster bacterium</name>
    <dbReference type="NCBI Taxonomy" id="2030880"/>
    <lineage>
        <taxon>Bacteria</taxon>
        <taxon>Pseudomonadati</taxon>
        <taxon>Pseudomonadota</taxon>
        <taxon>Gammaproteobacteria</taxon>
        <taxon>SAR86 cluster</taxon>
    </lineage>
</organism>
<dbReference type="SUPFAM" id="SSF56059">
    <property type="entry name" value="Glutathione synthetase ATP-binding domain-like"/>
    <property type="match status" value="1"/>
</dbReference>
<dbReference type="GO" id="GO:0005524">
    <property type="term" value="F:ATP binding"/>
    <property type="evidence" value="ECO:0007669"/>
    <property type="project" value="UniProtKB-UniRule"/>
</dbReference>
<evidence type="ECO:0000256" key="3">
    <source>
        <dbReference type="ARBA" id="ARBA00022598"/>
    </source>
</evidence>
<dbReference type="NCBIfam" id="NF003573">
    <property type="entry name" value="PRK05246.1"/>
    <property type="match status" value="1"/>
</dbReference>
<dbReference type="InterPro" id="IPR013815">
    <property type="entry name" value="ATP_grasp_subdomain_1"/>
</dbReference>
<accession>A0A520N202</accession>
<dbReference type="AlphaFoldDB" id="A0A520N202"/>
<evidence type="ECO:0000256" key="9">
    <source>
        <dbReference type="ARBA" id="ARBA00023211"/>
    </source>
</evidence>
<evidence type="ECO:0000313" key="12">
    <source>
        <dbReference type="EMBL" id="RZO27500.1"/>
    </source>
</evidence>
<dbReference type="GO" id="GO:0046872">
    <property type="term" value="F:metal ion binding"/>
    <property type="evidence" value="ECO:0007669"/>
    <property type="project" value="UniProtKB-KW"/>
</dbReference>
<dbReference type="SUPFAM" id="SSF52440">
    <property type="entry name" value="PreATP-grasp domain"/>
    <property type="match status" value="1"/>
</dbReference>
<comment type="cofactor">
    <cofactor evidence="2">
        <name>Mg(2+)</name>
        <dbReference type="ChEBI" id="CHEBI:18420"/>
    </cofactor>
</comment>
<evidence type="ECO:0000256" key="8">
    <source>
        <dbReference type="ARBA" id="ARBA00022842"/>
    </source>
</evidence>
<evidence type="ECO:0000256" key="7">
    <source>
        <dbReference type="ARBA" id="ARBA00022840"/>
    </source>
</evidence>
<dbReference type="PANTHER" id="PTHR21621:SF4">
    <property type="entry name" value="GLUTATHIONE SYNTHETASE"/>
    <property type="match status" value="1"/>
</dbReference>
<dbReference type="PANTHER" id="PTHR21621">
    <property type="entry name" value="RIBOSOMAL PROTEIN S6 MODIFICATION PROTEIN"/>
    <property type="match status" value="1"/>
</dbReference>
<dbReference type="UniPathway" id="UPA00142">
    <property type="reaction ID" value="UER00210"/>
</dbReference>
<dbReference type="InterPro" id="IPR011761">
    <property type="entry name" value="ATP-grasp"/>
</dbReference>
<evidence type="ECO:0000256" key="1">
    <source>
        <dbReference type="ARBA" id="ARBA00001936"/>
    </source>
</evidence>
<evidence type="ECO:0000256" key="6">
    <source>
        <dbReference type="ARBA" id="ARBA00022741"/>
    </source>
</evidence>
<keyword evidence="7 10" id="KW-0067">ATP-binding</keyword>
<dbReference type="GO" id="GO:0005737">
    <property type="term" value="C:cytoplasm"/>
    <property type="evidence" value="ECO:0007669"/>
    <property type="project" value="TreeGrafter"/>
</dbReference>
<dbReference type="InterPro" id="IPR004218">
    <property type="entry name" value="GSHS_ATP-bd"/>
</dbReference>
<comment type="catalytic activity">
    <reaction evidence="10">
        <text>gamma-L-glutamyl-L-cysteine + glycine + ATP = glutathione + ADP + phosphate + H(+)</text>
        <dbReference type="Rhea" id="RHEA:13557"/>
        <dbReference type="ChEBI" id="CHEBI:15378"/>
        <dbReference type="ChEBI" id="CHEBI:30616"/>
        <dbReference type="ChEBI" id="CHEBI:43474"/>
        <dbReference type="ChEBI" id="CHEBI:57305"/>
        <dbReference type="ChEBI" id="CHEBI:57925"/>
        <dbReference type="ChEBI" id="CHEBI:58173"/>
        <dbReference type="ChEBI" id="CHEBI:456216"/>
        <dbReference type="EC" id="6.3.2.3"/>
    </reaction>
</comment>
<keyword evidence="8" id="KW-0460">Magnesium</keyword>
<comment type="cofactor">
    <cofactor evidence="1">
        <name>Mn(2+)</name>
        <dbReference type="ChEBI" id="CHEBI:29035"/>
    </cofactor>
</comment>
<comment type="pathway">
    <text evidence="10">Sulfur metabolism; glutathione biosynthesis; glutathione from L-cysteine and L-glutamate: step 2/2.</text>
</comment>
<evidence type="ECO:0000256" key="5">
    <source>
        <dbReference type="ARBA" id="ARBA00022723"/>
    </source>
</evidence>
<keyword evidence="4 10" id="KW-0317">Glutathione biosynthesis</keyword>
<dbReference type="PROSITE" id="PS50975">
    <property type="entry name" value="ATP_GRASP"/>
    <property type="match status" value="1"/>
</dbReference>
<dbReference type="Pfam" id="PF02955">
    <property type="entry name" value="GSH-S_ATP"/>
    <property type="match status" value="1"/>
</dbReference>
<keyword evidence="6 10" id="KW-0547">Nucleotide-binding</keyword>
<evidence type="ECO:0000256" key="10">
    <source>
        <dbReference type="HAMAP-Rule" id="MF_00162"/>
    </source>
</evidence>
<keyword evidence="5" id="KW-0479">Metal-binding</keyword>
<comment type="similarity">
    <text evidence="10">Belongs to the prokaryotic GSH synthase family.</text>
</comment>
<dbReference type="Gene3D" id="3.30.1490.20">
    <property type="entry name" value="ATP-grasp fold, A domain"/>
    <property type="match status" value="1"/>
</dbReference>
<evidence type="ECO:0000256" key="4">
    <source>
        <dbReference type="ARBA" id="ARBA00022684"/>
    </source>
</evidence>
<evidence type="ECO:0000256" key="2">
    <source>
        <dbReference type="ARBA" id="ARBA00001946"/>
    </source>
</evidence>